<evidence type="ECO:0000313" key="3">
    <source>
        <dbReference type="Proteomes" id="UP001163064"/>
    </source>
</evidence>
<evidence type="ECO:0008006" key="4">
    <source>
        <dbReference type="Google" id="ProtNLM"/>
    </source>
</evidence>
<keyword evidence="3" id="KW-1185">Reference proteome</keyword>
<protein>
    <recommendedName>
        <fullName evidence="4">Secreted protein</fullName>
    </recommendedName>
</protein>
<dbReference type="RefSeq" id="WP_266605763.1">
    <property type="nucleotide sequence ID" value="NZ_JAPHNL010000335.1"/>
</dbReference>
<name>A0ABT3U549_9ACTN</name>
<evidence type="ECO:0000313" key="2">
    <source>
        <dbReference type="EMBL" id="MCX3064200.1"/>
    </source>
</evidence>
<reference evidence="2" key="1">
    <citation type="submission" date="2022-10" db="EMBL/GenBank/DDBJ databases">
        <title>Streptomyces beihaiensis sp. nov., a chitin degrading actinobacterium, isolated from shrimp pond soil.</title>
        <authorList>
            <person name="Xie J."/>
            <person name="Shen N."/>
        </authorList>
    </citation>
    <scope>NUCLEOTIDE SEQUENCE</scope>
    <source>
        <strain evidence="2">GXMU-J5</strain>
    </source>
</reference>
<dbReference type="Proteomes" id="UP001163064">
    <property type="component" value="Unassembled WGS sequence"/>
</dbReference>
<accession>A0ABT3U549</accession>
<dbReference type="EMBL" id="JAPHNL010000335">
    <property type="protein sequence ID" value="MCX3064200.1"/>
    <property type="molecule type" value="Genomic_DNA"/>
</dbReference>
<gene>
    <name evidence="2" type="ORF">OFY01_31500</name>
</gene>
<sequence length="153" mass="15759">MSNVMLVAAIVAVPSPLAESATLYPHHAKSPTAQVREVVQAAENVLSAVVSSPAVHAHRQPVPADRDSREIAPAMTDPVLPDGMDVVGCASPPVISRTNMVIRRGPTLDPKVPPPPEKLPASVQPDGVDGTLSVGCPEATSRMPSCPAVGVAE</sequence>
<proteinExistence type="predicted"/>
<organism evidence="2 3">
    <name type="scientific">Streptomyces beihaiensis</name>
    <dbReference type="NCBI Taxonomy" id="2984495"/>
    <lineage>
        <taxon>Bacteria</taxon>
        <taxon>Bacillati</taxon>
        <taxon>Actinomycetota</taxon>
        <taxon>Actinomycetes</taxon>
        <taxon>Kitasatosporales</taxon>
        <taxon>Streptomycetaceae</taxon>
        <taxon>Streptomyces</taxon>
    </lineage>
</organism>
<comment type="caution">
    <text evidence="2">The sequence shown here is derived from an EMBL/GenBank/DDBJ whole genome shotgun (WGS) entry which is preliminary data.</text>
</comment>
<evidence type="ECO:0000256" key="1">
    <source>
        <dbReference type="SAM" id="MobiDB-lite"/>
    </source>
</evidence>
<feature type="region of interest" description="Disordered" evidence="1">
    <location>
        <begin position="105"/>
        <end position="153"/>
    </location>
</feature>